<sequence length="454" mass="47962">MNSPTPSLAARLRTLHRLLPGDDFGVDAAAALLDQDTDTTTAAITELVAAGVLEVSGTPAPADACAPAGDPTRRYRATGQSRQPVLELPADAEDKDALYRVLGYLLRHCAAVAARLAPGEHRFVELPELPVFADDRAALGWFAAERTCVLGAQRVAYALKDLPLTWKFADAAYPALHHARRHDDLMAVNDLGATAADQLDHPVAGVLLARIGASHNALGRYADAEAAAQQALAQARRHRHPRSRFLAHTVLGGARRGLRQYDLALAQFHAARDVNAAGESDPTGTPTGPDGRATSADTAGGLLAAEIALTHLAAGERTAAVDHAYQAVEQLPRDAPRRDRAHVLTVLGCVLTAAGDAAEAIVTLHAAAGLLDPDTDPVDLARVKQALADADAALGDYEQAGRDRDDAIRLYHHAGHDHPAHKARQQPDPSIRARDTGDHRDSDAPNGPTTPEVP</sequence>
<dbReference type="SMART" id="SM00028">
    <property type="entry name" value="TPR"/>
    <property type="match status" value="3"/>
</dbReference>
<accession>A0A5Q0H3I3</accession>
<dbReference type="SUPFAM" id="SSF48452">
    <property type="entry name" value="TPR-like"/>
    <property type="match status" value="2"/>
</dbReference>
<dbReference type="Gene3D" id="1.25.40.10">
    <property type="entry name" value="Tetratricopeptide repeat domain"/>
    <property type="match status" value="2"/>
</dbReference>
<name>A0A5Q0H3I3_SACSY</name>
<evidence type="ECO:0000256" key="1">
    <source>
        <dbReference type="SAM" id="MobiDB-lite"/>
    </source>
</evidence>
<keyword evidence="3" id="KW-1185">Reference proteome</keyword>
<organism evidence="2 3">
    <name type="scientific">Saccharothrix syringae</name>
    <name type="common">Nocardiopsis syringae</name>
    <dbReference type="NCBI Taxonomy" id="103733"/>
    <lineage>
        <taxon>Bacteria</taxon>
        <taxon>Bacillati</taxon>
        <taxon>Actinomycetota</taxon>
        <taxon>Actinomycetes</taxon>
        <taxon>Pseudonocardiales</taxon>
        <taxon>Pseudonocardiaceae</taxon>
        <taxon>Saccharothrix</taxon>
    </lineage>
</organism>
<dbReference type="OrthoDB" id="3311584at2"/>
<gene>
    <name evidence="2" type="ORF">EKG83_26135</name>
</gene>
<dbReference type="RefSeq" id="WP_153278407.1">
    <property type="nucleotide sequence ID" value="NZ_CP034550.1"/>
</dbReference>
<dbReference type="KEGG" id="ssyi:EKG83_26135"/>
<proteinExistence type="predicted"/>
<feature type="region of interest" description="Disordered" evidence="1">
    <location>
        <begin position="415"/>
        <end position="454"/>
    </location>
</feature>
<feature type="compositionally biased region" description="Low complexity" evidence="1">
    <location>
        <begin position="60"/>
        <end position="70"/>
    </location>
</feature>
<feature type="region of interest" description="Disordered" evidence="1">
    <location>
        <begin position="274"/>
        <end position="297"/>
    </location>
</feature>
<dbReference type="AlphaFoldDB" id="A0A5Q0H3I3"/>
<feature type="region of interest" description="Disordered" evidence="1">
    <location>
        <begin position="60"/>
        <end position="81"/>
    </location>
</feature>
<protein>
    <recommendedName>
        <fullName evidence="4">Tetratricopeptide repeat protein</fullName>
    </recommendedName>
</protein>
<evidence type="ECO:0008006" key="4">
    <source>
        <dbReference type="Google" id="ProtNLM"/>
    </source>
</evidence>
<feature type="compositionally biased region" description="Basic and acidic residues" evidence="1">
    <location>
        <begin position="431"/>
        <end position="443"/>
    </location>
</feature>
<dbReference type="EMBL" id="CP034550">
    <property type="protein sequence ID" value="QFZ20434.1"/>
    <property type="molecule type" value="Genomic_DNA"/>
</dbReference>
<dbReference type="Proteomes" id="UP000325787">
    <property type="component" value="Chromosome"/>
</dbReference>
<reference evidence="3" key="1">
    <citation type="journal article" date="2021" name="Curr. Microbiol.">
        <title>Complete genome of nocamycin-producing strain Saccharothrix syringae NRRL B-16468 reveals the biosynthetic potential for secondary metabolites.</title>
        <authorList>
            <person name="Mo X."/>
            <person name="Yang S."/>
        </authorList>
    </citation>
    <scope>NUCLEOTIDE SEQUENCE [LARGE SCALE GENOMIC DNA]</scope>
    <source>
        <strain evidence="3">ATCC 51364 / DSM 43886 / JCM 6844 / KCTC 9398 / NBRC 14523 / NRRL B-16468 / INA 2240</strain>
    </source>
</reference>
<evidence type="ECO:0000313" key="2">
    <source>
        <dbReference type="EMBL" id="QFZ20434.1"/>
    </source>
</evidence>
<evidence type="ECO:0000313" key="3">
    <source>
        <dbReference type="Proteomes" id="UP000325787"/>
    </source>
</evidence>
<dbReference type="InterPro" id="IPR011990">
    <property type="entry name" value="TPR-like_helical_dom_sf"/>
</dbReference>
<dbReference type="InterPro" id="IPR019734">
    <property type="entry name" value="TPR_rpt"/>
</dbReference>